<reference evidence="2" key="2">
    <citation type="submission" date="2020-09" db="EMBL/GenBank/DDBJ databases">
        <authorList>
            <person name="Sun Q."/>
            <person name="Zhou Y."/>
        </authorList>
    </citation>
    <scope>NUCLEOTIDE SEQUENCE</scope>
    <source>
        <strain evidence="2">CGMCC 1.15966</strain>
    </source>
</reference>
<evidence type="ECO:0000313" key="2">
    <source>
        <dbReference type="EMBL" id="GGE18484.1"/>
    </source>
</evidence>
<name>A0A8H9FZ56_9SPHI</name>
<gene>
    <name evidence="2" type="ORF">GCM10011516_15160</name>
</gene>
<proteinExistence type="predicted"/>
<reference evidence="2" key="1">
    <citation type="journal article" date="2014" name="Int. J. Syst. Evol. Microbiol.">
        <title>Complete genome sequence of Corynebacterium casei LMG S-19264T (=DSM 44701T), isolated from a smear-ripened cheese.</title>
        <authorList>
            <consortium name="US DOE Joint Genome Institute (JGI-PGF)"/>
            <person name="Walter F."/>
            <person name="Albersmeier A."/>
            <person name="Kalinowski J."/>
            <person name="Ruckert C."/>
        </authorList>
    </citation>
    <scope>NUCLEOTIDE SEQUENCE</scope>
    <source>
        <strain evidence="2">CGMCC 1.15966</strain>
    </source>
</reference>
<evidence type="ECO:0000313" key="3">
    <source>
        <dbReference type="Proteomes" id="UP000614460"/>
    </source>
</evidence>
<feature type="domain" description="Helix-turn-helix" evidence="1">
    <location>
        <begin position="40"/>
        <end position="87"/>
    </location>
</feature>
<sequence length="111" mass="12890">MEQITITNITREELISIIEMAVGKMTVLNKAIATVEEPIDVQTAAKLLNLSLPSLYRKTHHREIPHCKRGNRLYFFQTELIKWVESGKILSQREVEIAADRFSKNKKSKFY</sequence>
<accession>A0A8H9FZ56</accession>
<organism evidence="2 3">
    <name type="scientific">Sphingobacterium cellulitidis</name>
    <dbReference type="NCBI Taxonomy" id="1768011"/>
    <lineage>
        <taxon>Bacteria</taxon>
        <taxon>Pseudomonadati</taxon>
        <taxon>Bacteroidota</taxon>
        <taxon>Sphingobacteriia</taxon>
        <taxon>Sphingobacteriales</taxon>
        <taxon>Sphingobacteriaceae</taxon>
        <taxon>Sphingobacterium</taxon>
    </lineage>
</organism>
<dbReference type="Pfam" id="PF12728">
    <property type="entry name" value="HTH_17"/>
    <property type="match status" value="1"/>
</dbReference>
<evidence type="ECO:0000259" key="1">
    <source>
        <dbReference type="Pfam" id="PF12728"/>
    </source>
</evidence>
<keyword evidence="3" id="KW-1185">Reference proteome</keyword>
<comment type="caution">
    <text evidence="2">The sequence shown here is derived from an EMBL/GenBank/DDBJ whole genome shotgun (WGS) entry which is preliminary data.</text>
</comment>
<dbReference type="AlphaFoldDB" id="A0A8H9FZ56"/>
<protein>
    <recommendedName>
        <fullName evidence="1">Helix-turn-helix domain-containing protein</fullName>
    </recommendedName>
</protein>
<dbReference type="Proteomes" id="UP000614460">
    <property type="component" value="Unassembled WGS sequence"/>
</dbReference>
<dbReference type="InterPro" id="IPR041657">
    <property type="entry name" value="HTH_17"/>
</dbReference>
<dbReference type="RefSeq" id="WP_182498427.1">
    <property type="nucleotide sequence ID" value="NZ_BMKM01000003.1"/>
</dbReference>
<dbReference type="EMBL" id="BMKM01000003">
    <property type="protein sequence ID" value="GGE18484.1"/>
    <property type="molecule type" value="Genomic_DNA"/>
</dbReference>